<feature type="transmembrane region" description="Helical" evidence="5">
    <location>
        <begin position="204"/>
        <end position="223"/>
    </location>
</feature>
<feature type="transmembrane region" description="Helical" evidence="5">
    <location>
        <begin position="350"/>
        <end position="369"/>
    </location>
</feature>
<gene>
    <name evidence="7" type="ORF">AB5J54_06910</name>
</gene>
<feature type="transmembrane region" description="Helical" evidence="5">
    <location>
        <begin position="30"/>
        <end position="48"/>
    </location>
</feature>
<proteinExistence type="predicted"/>
<keyword evidence="2 5" id="KW-0812">Transmembrane</keyword>
<feature type="transmembrane region" description="Helical" evidence="5">
    <location>
        <begin position="175"/>
        <end position="192"/>
    </location>
</feature>
<feature type="transmembrane region" description="Helical" evidence="5">
    <location>
        <begin position="326"/>
        <end position="344"/>
    </location>
</feature>
<dbReference type="PANTHER" id="PTHR39535">
    <property type="entry name" value="SPORULATION-DELAYING PROTEIN SDPB"/>
    <property type="match status" value="1"/>
</dbReference>
<evidence type="ECO:0000259" key="6">
    <source>
        <dbReference type="SMART" id="SM00752"/>
    </source>
</evidence>
<keyword evidence="4 5" id="KW-0472">Membrane</keyword>
<evidence type="ECO:0000256" key="4">
    <source>
        <dbReference type="ARBA" id="ARBA00023136"/>
    </source>
</evidence>
<evidence type="ECO:0000256" key="2">
    <source>
        <dbReference type="ARBA" id="ARBA00022692"/>
    </source>
</evidence>
<sequence>MTTPQAAPPAARLDRLLAALTTVRAPHQAAVLRIGLSAVVLAFLLREWPNRHVLYGNRSPLSFELAQVLVREERTFTVLAWGDGGLWFEAVYGVTMAAALAVLLGWRTRGTTVVLMAGLLSIVNRNTLVGDGGDNVVRIMVIYLVFTRCASVWSLDARRARRRADRGTRDTAWPACDPAGLLLWAASVAALVPLSSYPTRGWSLVFWTLWAVQGLWYAAELWFPRHEARAVLDAAGAMLHNVAMAVIMAQVCLVYATAGWYKIQGTRWQEGSALYYALHLDYFTPWPGLSAALAGSTVLVLALSYATVMVQVAFPFTLANRRVKNVLLAVMIAEHLGIAVVLGIPFLSMAMVVCDAVFLPTAFLVALGARCTRLAVRLRSIPSAKARPVPSTG</sequence>
<organism evidence="7">
    <name type="scientific">Streptomyces sp. R44</name>
    <dbReference type="NCBI Taxonomy" id="3238633"/>
    <lineage>
        <taxon>Bacteria</taxon>
        <taxon>Bacillati</taxon>
        <taxon>Actinomycetota</taxon>
        <taxon>Actinomycetes</taxon>
        <taxon>Kitasatosporales</taxon>
        <taxon>Streptomycetaceae</taxon>
        <taxon>Streptomyces</taxon>
    </lineage>
</organism>
<evidence type="ECO:0000256" key="5">
    <source>
        <dbReference type="SAM" id="Phobius"/>
    </source>
</evidence>
<feature type="transmembrane region" description="Helical" evidence="5">
    <location>
        <begin position="86"/>
        <end position="106"/>
    </location>
</feature>
<keyword evidence="3 5" id="KW-1133">Transmembrane helix</keyword>
<dbReference type="RefSeq" id="WP_369143008.1">
    <property type="nucleotide sequence ID" value="NZ_CP163444.1"/>
</dbReference>
<feature type="transmembrane region" description="Helical" evidence="5">
    <location>
        <begin position="235"/>
        <end position="258"/>
    </location>
</feature>
<name>A0AB39SUH9_9ACTN</name>
<feature type="domain" description="HTTM-like" evidence="6">
    <location>
        <begin position="21"/>
        <end position="363"/>
    </location>
</feature>
<accession>A0AB39SUH9</accession>
<evidence type="ECO:0000256" key="1">
    <source>
        <dbReference type="ARBA" id="ARBA00004127"/>
    </source>
</evidence>
<dbReference type="PANTHER" id="PTHR39535:SF2">
    <property type="entry name" value="HTTM DOMAIN-CONTAINING PROTEIN"/>
    <property type="match status" value="1"/>
</dbReference>
<dbReference type="GO" id="GO:0012505">
    <property type="term" value="C:endomembrane system"/>
    <property type="evidence" value="ECO:0007669"/>
    <property type="project" value="UniProtKB-SubCell"/>
</dbReference>
<reference evidence="7" key="1">
    <citation type="submission" date="2024-07" db="EMBL/GenBank/DDBJ databases">
        <authorList>
            <person name="Yu S.T."/>
        </authorList>
    </citation>
    <scope>NUCLEOTIDE SEQUENCE</scope>
    <source>
        <strain evidence="7">R44</strain>
    </source>
</reference>
<dbReference type="SMART" id="SM00752">
    <property type="entry name" value="HTTM"/>
    <property type="match status" value="1"/>
</dbReference>
<dbReference type="InterPro" id="IPR011020">
    <property type="entry name" value="HTTM-like"/>
</dbReference>
<protein>
    <submittedName>
        <fullName evidence="7">HTTM domain-containing protein</fullName>
    </submittedName>
</protein>
<dbReference type="EMBL" id="CP163444">
    <property type="protein sequence ID" value="XDQ70267.1"/>
    <property type="molecule type" value="Genomic_DNA"/>
</dbReference>
<dbReference type="InterPro" id="IPR052964">
    <property type="entry name" value="Sporulation_signal_mat"/>
</dbReference>
<feature type="transmembrane region" description="Helical" evidence="5">
    <location>
        <begin position="289"/>
        <end position="314"/>
    </location>
</feature>
<comment type="subcellular location">
    <subcellularLocation>
        <location evidence="1">Endomembrane system</location>
        <topology evidence="1">Multi-pass membrane protein</topology>
    </subcellularLocation>
</comment>
<dbReference type="AlphaFoldDB" id="A0AB39SUH9"/>
<evidence type="ECO:0000256" key="3">
    <source>
        <dbReference type="ARBA" id="ARBA00022989"/>
    </source>
</evidence>
<evidence type="ECO:0000313" key="7">
    <source>
        <dbReference type="EMBL" id="XDQ70267.1"/>
    </source>
</evidence>